<dbReference type="Proteomes" id="UP000282184">
    <property type="component" value="Unassembled WGS sequence"/>
</dbReference>
<proteinExistence type="predicted"/>
<accession>A0A3S0HRU9</accession>
<organism evidence="2 3">
    <name type="scientific">Hymenobacter gummosus</name>
    <dbReference type="NCBI Taxonomy" id="1776032"/>
    <lineage>
        <taxon>Bacteria</taxon>
        <taxon>Pseudomonadati</taxon>
        <taxon>Bacteroidota</taxon>
        <taxon>Cytophagia</taxon>
        <taxon>Cytophagales</taxon>
        <taxon>Hymenobacteraceae</taxon>
        <taxon>Hymenobacter</taxon>
    </lineage>
</organism>
<dbReference type="AlphaFoldDB" id="A0A3S0HRU9"/>
<name>A0A3S0HRU9_9BACT</name>
<feature type="chain" id="PRO_5018522153" evidence="1">
    <location>
        <begin position="23"/>
        <end position="836"/>
    </location>
</feature>
<dbReference type="InterPro" id="IPR013431">
    <property type="entry name" value="Delta_60_rpt"/>
</dbReference>
<dbReference type="Gene3D" id="2.80.10.50">
    <property type="match status" value="6"/>
</dbReference>
<reference evidence="2 3" key="1">
    <citation type="submission" date="2018-12" db="EMBL/GenBank/DDBJ databases">
        <title>Hymenobacter gummosus sp. nov., isolated from a spring.</title>
        <authorList>
            <person name="Nie L."/>
        </authorList>
    </citation>
    <scope>NUCLEOTIDE SEQUENCE [LARGE SCALE GENOMIC DNA]</scope>
    <source>
        <strain evidence="2 3">KCTC 52166</strain>
    </source>
</reference>
<keyword evidence="1" id="KW-0732">Signal</keyword>
<dbReference type="SUPFAM" id="SSF63829">
    <property type="entry name" value="Calcium-dependent phosphotriesterase"/>
    <property type="match status" value="1"/>
</dbReference>
<dbReference type="RefSeq" id="WP_126691582.1">
    <property type="nucleotide sequence ID" value="NZ_RXOF01000001.1"/>
</dbReference>
<evidence type="ECO:0000256" key="1">
    <source>
        <dbReference type="SAM" id="SignalP"/>
    </source>
</evidence>
<keyword evidence="3" id="KW-1185">Reference proteome</keyword>
<comment type="caution">
    <text evidence="2">The sequence shown here is derived from an EMBL/GenBank/DDBJ whole genome shotgun (WGS) entry which is preliminary data.</text>
</comment>
<dbReference type="NCBIfam" id="TIGR02608">
    <property type="entry name" value="delta_60_rpt"/>
    <property type="match status" value="8"/>
</dbReference>
<dbReference type="NCBIfam" id="TIGR04183">
    <property type="entry name" value="Por_Secre_tail"/>
    <property type="match status" value="1"/>
</dbReference>
<evidence type="ECO:0000313" key="2">
    <source>
        <dbReference type="EMBL" id="RTQ53656.1"/>
    </source>
</evidence>
<dbReference type="EMBL" id="RXOF01000001">
    <property type="protein sequence ID" value="RTQ53656.1"/>
    <property type="molecule type" value="Genomic_DNA"/>
</dbReference>
<protein>
    <submittedName>
        <fullName evidence="2">T9SS type A sorting domain-containing protein</fullName>
    </submittedName>
</protein>
<dbReference type="OrthoDB" id="9805017at2"/>
<dbReference type="Pfam" id="PF17164">
    <property type="entry name" value="DUF5122"/>
    <property type="match status" value="10"/>
</dbReference>
<dbReference type="InterPro" id="IPR026444">
    <property type="entry name" value="Secre_tail"/>
</dbReference>
<sequence>MKRTRLLFLMLALWLLRQPAQAQTADPAFYPAEIYQPAAAQDVLLLSGGGRLILSNTSRVAEGSTSTGLVRYTASGQPDVAFNGAVSGFKWMPLAVAEDAAGRLLVAAPAGIELGGQDYGALVRLLPSGAPDASFAQQQPVNGTISSLLVQPDGKILVAGTFGSFAGVPASGLVRLNADGTPDQAFLTALGAGLGGQTFAPKLARQPDGKLLVGGSFSTVAGQPRRALARLNADGSLDASFAPAVLSSALVGALAVQPDGKILVGTFNGTRLMGGSTPVVRLTSTGALDTSFNPPATLATGNTMNNGRSLVVLPDGSLLVSSNGGVSTQSRVARLSSSGAVVSGWHVSSFGDIGRFNSFAPLPNGQILAAGTPTRMASFTSMPVGVALLNADGTYDPSFAPQLRAAGNVHDVALQPDGKMVIIGNFTDVNGAAVRNLARLNPDGTVDAGFAVNSPLLGTQNAANGRNVLVQPDGKILVGGDFAFVGPAPRAGLARLLADGSLDTSFDPPFRPNTATFTGGQVQKTALLPNGDILASGIFYYPGNSNYHNLVRLSGATGQLEPTFQPLSGSYLTNLLPLPDGKILISSDYGTELVRRLLPNGAPDASFTTITSSDLYSAVYGMERYPDGRVLVYGYFPDLNGVPAAAIGRLLPNGQPDPTFVSGLSATLDLIQVAALQPNQRVVFDSDYRSLKRVLPDGGLDPSFDASTPNVYEVSRILVQPDGALLVAGSFERIANSPRIGIARLLAANVLAVTSAQAAAMLQAWPVPAHGQLHLRLDAQAQPRQLALLDALGRPVRTLARPAAALALDLQGLPAGVYLLRVDYAAGPVTRRVVIE</sequence>
<gene>
    <name evidence="2" type="ORF">EJV47_02665</name>
</gene>
<evidence type="ECO:0000313" key="3">
    <source>
        <dbReference type="Proteomes" id="UP000282184"/>
    </source>
</evidence>
<feature type="signal peptide" evidence="1">
    <location>
        <begin position="1"/>
        <end position="22"/>
    </location>
</feature>
<dbReference type="SUPFAM" id="SSF69322">
    <property type="entry name" value="Tricorn protease domain 2"/>
    <property type="match status" value="1"/>
</dbReference>